<reference evidence="2 3" key="1">
    <citation type="journal article" date="2019" name="Int. J. Syst. Evol. Microbiol.">
        <title>The Global Catalogue of Microorganisms (GCM) 10K type strain sequencing project: providing services to taxonomists for standard genome sequencing and annotation.</title>
        <authorList>
            <consortium name="The Broad Institute Genomics Platform"/>
            <consortium name="The Broad Institute Genome Sequencing Center for Infectious Disease"/>
            <person name="Wu L."/>
            <person name="Ma J."/>
        </authorList>
    </citation>
    <scope>NUCLEOTIDE SEQUENCE [LARGE SCALE GENOMIC DNA]</scope>
    <source>
        <strain evidence="2 3">JCM 14368</strain>
    </source>
</reference>
<protein>
    <submittedName>
        <fullName evidence="2">Uncharacterized protein</fullName>
    </submittedName>
</protein>
<feature type="compositionally biased region" description="Basic and acidic residues" evidence="1">
    <location>
        <begin position="35"/>
        <end position="49"/>
    </location>
</feature>
<comment type="caution">
    <text evidence="2">The sequence shown here is derived from an EMBL/GenBank/DDBJ whole genome shotgun (WGS) entry which is preliminary data.</text>
</comment>
<gene>
    <name evidence="2" type="ORF">GCM10008937_28240</name>
</gene>
<evidence type="ECO:0000313" key="3">
    <source>
        <dbReference type="Proteomes" id="UP001500191"/>
    </source>
</evidence>
<organism evidence="2 3">
    <name type="scientific">Deinococcus depolymerans</name>
    <dbReference type="NCBI Taxonomy" id="392408"/>
    <lineage>
        <taxon>Bacteria</taxon>
        <taxon>Thermotogati</taxon>
        <taxon>Deinococcota</taxon>
        <taxon>Deinococci</taxon>
        <taxon>Deinococcales</taxon>
        <taxon>Deinococcaceae</taxon>
        <taxon>Deinococcus</taxon>
    </lineage>
</organism>
<dbReference type="Proteomes" id="UP001500191">
    <property type="component" value="Unassembled WGS sequence"/>
</dbReference>
<name>A0ABN1CHX8_9DEIO</name>
<evidence type="ECO:0000313" key="2">
    <source>
        <dbReference type="EMBL" id="GAA0519009.1"/>
    </source>
</evidence>
<evidence type="ECO:0000256" key="1">
    <source>
        <dbReference type="SAM" id="MobiDB-lite"/>
    </source>
</evidence>
<feature type="region of interest" description="Disordered" evidence="1">
    <location>
        <begin position="31"/>
        <end position="59"/>
    </location>
</feature>
<proteinExistence type="predicted"/>
<keyword evidence="3" id="KW-1185">Reference proteome</keyword>
<accession>A0ABN1CHX8</accession>
<sequence>MSFFMRTGSGVTMRGFLETVDGNFKVDANVKGRGRRAERELKAHREPGRSRSGGRASWP</sequence>
<dbReference type="EMBL" id="BAAADB010000029">
    <property type="protein sequence ID" value="GAA0519009.1"/>
    <property type="molecule type" value="Genomic_DNA"/>
</dbReference>